<comment type="caution">
    <text evidence="5">The sequence shown here is derived from an EMBL/GenBank/DDBJ whole genome shotgun (WGS) entry which is preliminary data.</text>
</comment>
<keyword evidence="2 5" id="KW-0238">DNA-binding</keyword>
<dbReference type="PANTHER" id="PTHR35743:SF1">
    <property type="entry name" value="NODULIN HOMEOBOX"/>
    <property type="match status" value="1"/>
</dbReference>
<dbReference type="AlphaFoldDB" id="A0A2R6P5U6"/>
<dbReference type="OrthoDB" id="2020792at2759"/>
<gene>
    <name evidence="5" type="ORF">CEY00_Acc31649</name>
</gene>
<evidence type="ECO:0000256" key="1">
    <source>
        <dbReference type="ARBA" id="ARBA00004123"/>
    </source>
</evidence>
<protein>
    <submittedName>
        <fullName evidence="5">Nodulin homeobox like</fullName>
    </submittedName>
</protein>
<keyword evidence="2" id="KW-0539">Nucleus</keyword>
<dbReference type="InterPro" id="IPR039325">
    <property type="entry name" value="NDX"/>
</dbReference>
<dbReference type="GO" id="GO:0009908">
    <property type="term" value="P:flower development"/>
    <property type="evidence" value="ECO:0007669"/>
    <property type="project" value="InterPro"/>
</dbReference>
<dbReference type="Gene3D" id="1.10.10.60">
    <property type="entry name" value="Homeodomain-like"/>
    <property type="match status" value="1"/>
</dbReference>
<dbReference type="InterPro" id="IPR057287">
    <property type="entry name" value="Ndx_N"/>
</dbReference>
<organism evidence="5 6">
    <name type="scientific">Actinidia chinensis var. chinensis</name>
    <name type="common">Chinese soft-hair kiwi</name>
    <dbReference type="NCBI Taxonomy" id="1590841"/>
    <lineage>
        <taxon>Eukaryota</taxon>
        <taxon>Viridiplantae</taxon>
        <taxon>Streptophyta</taxon>
        <taxon>Embryophyta</taxon>
        <taxon>Tracheophyta</taxon>
        <taxon>Spermatophyta</taxon>
        <taxon>Magnoliopsida</taxon>
        <taxon>eudicotyledons</taxon>
        <taxon>Gunneridae</taxon>
        <taxon>Pentapetalae</taxon>
        <taxon>asterids</taxon>
        <taxon>Ericales</taxon>
        <taxon>Actinidiaceae</taxon>
        <taxon>Actinidia</taxon>
    </lineage>
</organism>
<evidence type="ECO:0000313" key="5">
    <source>
        <dbReference type="EMBL" id="PSR86021.1"/>
    </source>
</evidence>
<dbReference type="Proteomes" id="UP000241394">
    <property type="component" value="Chromosome LG28"/>
</dbReference>
<dbReference type="STRING" id="1590841.A0A2R6P5U6"/>
<feature type="DNA-binding region" description="Homeobox" evidence="2">
    <location>
        <begin position="703"/>
        <end position="769"/>
    </location>
</feature>
<evidence type="ECO:0000259" key="4">
    <source>
        <dbReference type="PROSITE" id="PS50071"/>
    </source>
</evidence>
<evidence type="ECO:0000256" key="3">
    <source>
        <dbReference type="SAM" id="MobiDB-lite"/>
    </source>
</evidence>
<dbReference type="GO" id="GO:0005634">
    <property type="term" value="C:nucleus"/>
    <property type="evidence" value="ECO:0007669"/>
    <property type="project" value="UniProtKB-SubCell"/>
</dbReference>
<dbReference type="Pfam" id="PF24426">
    <property type="entry name" value="HTH_NDX"/>
    <property type="match status" value="1"/>
</dbReference>
<dbReference type="Pfam" id="PF25246">
    <property type="entry name" value="Nodulin_N"/>
    <property type="match status" value="1"/>
</dbReference>
<dbReference type="InterPro" id="IPR056559">
    <property type="entry name" value="NDX_C"/>
</dbReference>
<dbReference type="PANTHER" id="PTHR35743">
    <property type="entry name" value="NODULIN HOMEOBOX"/>
    <property type="match status" value="1"/>
</dbReference>
<comment type="subcellular location">
    <subcellularLocation>
        <location evidence="1 2">Nucleus</location>
    </subcellularLocation>
</comment>
<reference evidence="5 6" key="1">
    <citation type="submission" date="2017-07" db="EMBL/GenBank/DDBJ databases">
        <title>An improved, manually edited Actinidia chinensis var. chinensis (kiwifruit) genome highlights the challenges associated with draft genomes and gene prediction in plants.</title>
        <authorList>
            <person name="Pilkington S."/>
            <person name="Crowhurst R."/>
            <person name="Hilario E."/>
            <person name="Nardozza S."/>
            <person name="Fraser L."/>
            <person name="Peng Y."/>
            <person name="Gunaseelan K."/>
            <person name="Simpson R."/>
            <person name="Tahir J."/>
            <person name="Deroles S."/>
            <person name="Templeton K."/>
            <person name="Luo Z."/>
            <person name="Davy M."/>
            <person name="Cheng C."/>
            <person name="Mcneilage M."/>
            <person name="Scaglione D."/>
            <person name="Liu Y."/>
            <person name="Zhang Q."/>
            <person name="Datson P."/>
            <person name="De Silva N."/>
            <person name="Gardiner S."/>
            <person name="Bassett H."/>
            <person name="Chagne D."/>
            <person name="Mccallum J."/>
            <person name="Dzierzon H."/>
            <person name="Deng C."/>
            <person name="Wang Y.-Y."/>
            <person name="Barron N."/>
            <person name="Manako K."/>
            <person name="Bowen J."/>
            <person name="Foster T."/>
            <person name="Erridge Z."/>
            <person name="Tiffin H."/>
            <person name="Waite C."/>
            <person name="Davies K."/>
            <person name="Grierson E."/>
            <person name="Laing W."/>
            <person name="Kirk R."/>
            <person name="Chen X."/>
            <person name="Wood M."/>
            <person name="Montefiori M."/>
            <person name="Brummell D."/>
            <person name="Schwinn K."/>
            <person name="Catanach A."/>
            <person name="Fullerton C."/>
            <person name="Li D."/>
            <person name="Meiyalaghan S."/>
            <person name="Nieuwenhuizen N."/>
            <person name="Read N."/>
            <person name="Prakash R."/>
            <person name="Hunter D."/>
            <person name="Zhang H."/>
            <person name="Mckenzie M."/>
            <person name="Knabel M."/>
            <person name="Harris A."/>
            <person name="Allan A."/>
            <person name="Chen A."/>
            <person name="Janssen B."/>
            <person name="Plunkett B."/>
            <person name="Dwamena C."/>
            <person name="Voogd C."/>
            <person name="Leif D."/>
            <person name="Lafferty D."/>
            <person name="Souleyre E."/>
            <person name="Varkonyi-Gasic E."/>
            <person name="Gambi F."/>
            <person name="Hanley J."/>
            <person name="Yao J.-L."/>
            <person name="Cheung J."/>
            <person name="David K."/>
            <person name="Warren B."/>
            <person name="Marsh K."/>
            <person name="Snowden K."/>
            <person name="Lin-Wang K."/>
            <person name="Brian L."/>
            <person name="Martinez-Sanchez M."/>
            <person name="Wang M."/>
            <person name="Ileperuma N."/>
            <person name="Macnee N."/>
            <person name="Campin R."/>
            <person name="Mcatee P."/>
            <person name="Drummond R."/>
            <person name="Espley R."/>
            <person name="Ireland H."/>
            <person name="Wu R."/>
            <person name="Atkinson R."/>
            <person name="Karunairetnam S."/>
            <person name="Bulley S."/>
            <person name="Chunkath S."/>
            <person name="Hanley Z."/>
            <person name="Storey R."/>
            <person name="Thrimawithana A."/>
            <person name="Thomson S."/>
            <person name="David C."/>
            <person name="Testolin R."/>
        </authorList>
    </citation>
    <scope>NUCLEOTIDE SEQUENCE [LARGE SCALE GENOMIC DNA]</scope>
    <source>
        <strain evidence="6">cv. Red5</strain>
        <tissue evidence="5">Young leaf</tissue>
    </source>
</reference>
<name>A0A2R6P5U6_ACTCC</name>
<feature type="region of interest" description="Disordered" evidence="3">
    <location>
        <begin position="766"/>
        <end position="829"/>
    </location>
</feature>
<dbReference type="OMA" id="KFGVMRV"/>
<dbReference type="InterPro" id="IPR001356">
    <property type="entry name" value="HD"/>
</dbReference>
<dbReference type="InParanoid" id="A0A2R6P5U6"/>
<dbReference type="Pfam" id="PF24679">
    <property type="entry name" value="Nodulin_C"/>
    <property type="match status" value="1"/>
</dbReference>
<dbReference type="GO" id="GO:0003697">
    <property type="term" value="F:single-stranded DNA binding"/>
    <property type="evidence" value="ECO:0007669"/>
    <property type="project" value="InterPro"/>
</dbReference>
<accession>A0A2R6P5U6</accession>
<dbReference type="PROSITE" id="PS50071">
    <property type="entry name" value="HOMEOBOX_2"/>
    <property type="match status" value="1"/>
</dbReference>
<sequence length="940" mass="104484">MSETREEPSTSTGHQAIDLISAVEEFHMFSSLKFNELIRDSGNNILQIITEIGSSIRIDVEKLARYLPTHLIARVMLSEKDETLFKYLLCGIRLLHSLCDLAPKHSKLEQILLDDVKVSEQLLDLVFYLLIVLSNYRQEHHVSSPMPLLHSALVACSMYLLTGGIASQWQEIAAVLVAHRKVDIFINAAFAALRVDIKFLQLKLSGQCTDLPTKSSSNAEGTLNYLCQQCEASLQFLQSLCQQKSFRERLVKNKELCGEGGALFLAQAILTLNTTPLFRESSSVVAAVSRLKSKILSILLHLCEAESISYLDEVASSPRSSPLAKSVLLEVLHLLKTMVVRDPNLLNTCSDKNYPTGLLQLNAMRLADIFSDDSNFRSYISTYFTGVLTAIFSLPHQEFLSSWCSSDLPIWEEDATMEYDSFAAAGCVMDSFSSSDFLNIANSGSTLIPSNMQRASYAHQRTSLLVKVIANLHCYVPGICKEEEDVFLNKFLECLRRELPKLSTFDAEKAGIVSRNLRSLLSHAESLTPQYLNEEDVHLLRVFVIRLESLITPAELEVNRVQEAQSAGGCSSPVLEKVGPGRTNRCGYLKEGTSENSAFQEEGQFYVRSNCIDQTGDIAWEDKGEDKGKSGGIADGLREIDRDFQNVEMSGSDSSSTRGKNSFDQMHNVEFPNSSEHIKEGGFGGLQDDIKVEAVKCEEKQRRKRKRTIMNDKQITLMEKALLEEPDMQRNAASIQSWAEKLSVHGSEVTTSQLKNWLNNRKARLARAAKDVHPPSEGDNGFPDKPGGSGIASHYDSAESPAEDVYIPSAPRGTHQSGIEESTSGTGTKEKAETVLAEFNDIASAGFVQCEPGRYVVLVDQQGEEVGKGKVYQAQGNWFGRNLEGSEMRVVDVVELKAERRMRLPHPCEVTGTSFEEAEKKLGLMRVLWDSNKLFMLPPR</sequence>
<dbReference type="EMBL" id="NKQK01000028">
    <property type="protein sequence ID" value="PSR86021.1"/>
    <property type="molecule type" value="Genomic_DNA"/>
</dbReference>
<keyword evidence="2 5" id="KW-0371">Homeobox</keyword>
<keyword evidence="6" id="KW-1185">Reference proteome</keyword>
<evidence type="ECO:0000313" key="6">
    <source>
        <dbReference type="Proteomes" id="UP000241394"/>
    </source>
</evidence>
<feature type="domain" description="Homeobox" evidence="4">
    <location>
        <begin position="701"/>
        <end position="768"/>
    </location>
</feature>
<proteinExistence type="predicted"/>
<dbReference type="InterPro" id="IPR056560">
    <property type="entry name" value="HTH_NDX"/>
</dbReference>
<dbReference type="FunCoup" id="A0A2R6P5U6">
    <property type="interactions" value="2498"/>
</dbReference>
<dbReference type="Gramene" id="PSR86021">
    <property type="protein sequence ID" value="PSR86021"/>
    <property type="gene ID" value="CEY00_Acc31649"/>
</dbReference>
<dbReference type="CDD" id="cd00086">
    <property type="entry name" value="homeodomain"/>
    <property type="match status" value="1"/>
</dbReference>
<feature type="compositionally biased region" description="Polar residues" evidence="3">
    <location>
        <begin position="814"/>
        <end position="827"/>
    </location>
</feature>
<reference evidence="6" key="2">
    <citation type="journal article" date="2018" name="BMC Genomics">
        <title>A manually annotated Actinidia chinensis var. chinensis (kiwifruit) genome highlights the challenges associated with draft genomes and gene prediction in plants.</title>
        <authorList>
            <person name="Pilkington S.M."/>
            <person name="Crowhurst R."/>
            <person name="Hilario E."/>
            <person name="Nardozza S."/>
            <person name="Fraser L."/>
            <person name="Peng Y."/>
            <person name="Gunaseelan K."/>
            <person name="Simpson R."/>
            <person name="Tahir J."/>
            <person name="Deroles S.C."/>
            <person name="Templeton K."/>
            <person name="Luo Z."/>
            <person name="Davy M."/>
            <person name="Cheng C."/>
            <person name="McNeilage M."/>
            <person name="Scaglione D."/>
            <person name="Liu Y."/>
            <person name="Zhang Q."/>
            <person name="Datson P."/>
            <person name="De Silva N."/>
            <person name="Gardiner S.E."/>
            <person name="Bassett H."/>
            <person name="Chagne D."/>
            <person name="McCallum J."/>
            <person name="Dzierzon H."/>
            <person name="Deng C."/>
            <person name="Wang Y.Y."/>
            <person name="Barron L."/>
            <person name="Manako K."/>
            <person name="Bowen J."/>
            <person name="Foster T.M."/>
            <person name="Erridge Z.A."/>
            <person name="Tiffin H."/>
            <person name="Waite C.N."/>
            <person name="Davies K.M."/>
            <person name="Grierson E.P."/>
            <person name="Laing W.A."/>
            <person name="Kirk R."/>
            <person name="Chen X."/>
            <person name="Wood M."/>
            <person name="Montefiori M."/>
            <person name="Brummell D.A."/>
            <person name="Schwinn K.E."/>
            <person name="Catanach A."/>
            <person name="Fullerton C."/>
            <person name="Li D."/>
            <person name="Meiyalaghan S."/>
            <person name="Nieuwenhuizen N."/>
            <person name="Read N."/>
            <person name="Prakash R."/>
            <person name="Hunter D."/>
            <person name="Zhang H."/>
            <person name="McKenzie M."/>
            <person name="Knabel M."/>
            <person name="Harris A."/>
            <person name="Allan A.C."/>
            <person name="Gleave A."/>
            <person name="Chen A."/>
            <person name="Janssen B.J."/>
            <person name="Plunkett B."/>
            <person name="Ampomah-Dwamena C."/>
            <person name="Voogd C."/>
            <person name="Leif D."/>
            <person name="Lafferty D."/>
            <person name="Souleyre E.J.F."/>
            <person name="Varkonyi-Gasic E."/>
            <person name="Gambi F."/>
            <person name="Hanley J."/>
            <person name="Yao J.L."/>
            <person name="Cheung J."/>
            <person name="David K.M."/>
            <person name="Warren B."/>
            <person name="Marsh K."/>
            <person name="Snowden K.C."/>
            <person name="Lin-Wang K."/>
            <person name="Brian L."/>
            <person name="Martinez-Sanchez M."/>
            <person name="Wang M."/>
            <person name="Ileperuma N."/>
            <person name="Macnee N."/>
            <person name="Campin R."/>
            <person name="McAtee P."/>
            <person name="Drummond R.S.M."/>
            <person name="Espley R.V."/>
            <person name="Ireland H.S."/>
            <person name="Wu R."/>
            <person name="Atkinson R.G."/>
            <person name="Karunairetnam S."/>
            <person name="Bulley S."/>
            <person name="Chunkath S."/>
            <person name="Hanley Z."/>
            <person name="Storey R."/>
            <person name="Thrimawithana A.H."/>
            <person name="Thomson S."/>
            <person name="David C."/>
            <person name="Testolin R."/>
            <person name="Huang H."/>
            <person name="Hellens R.P."/>
            <person name="Schaffer R.J."/>
        </authorList>
    </citation>
    <scope>NUCLEOTIDE SEQUENCE [LARGE SCALE GENOMIC DNA]</scope>
    <source>
        <strain evidence="6">cv. Red5</strain>
    </source>
</reference>
<evidence type="ECO:0000256" key="2">
    <source>
        <dbReference type="PROSITE-ProRule" id="PRU00108"/>
    </source>
</evidence>
<dbReference type="SMART" id="SM00389">
    <property type="entry name" value="HOX"/>
    <property type="match status" value="1"/>
</dbReference>